<evidence type="ECO:0000256" key="1">
    <source>
        <dbReference type="SAM" id="MobiDB-lite"/>
    </source>
</evidence>
<reference evidence="2" key="1">
    <citation type="journal article" date="2014" name="Int. J. Syst. Evol. Microbiol.">
        <title>Complete genome sequence of Corynebacterium casei LMG S-19264T (=DSM 44701T), isolated from a smear-ripened cheese.</title>
        <authorList>
            <consortium name="US DOE Joint Genome Institute (JGI-PGF)"/>
            <person name="Walter F."/>
            <person name="Albersmeier A."/>
            <person name="Kalinowski J."/>
            <person name="Ruckert C."/>
        </authorList>
    </citation>
    <scope>NUCLEOTIDE SEQUENCE</scope>
    <source>
        <strain evidence="2">JCM 4434</strain>
    </source>
</reference>
<reference evidence="2" key="2">
    <citation type="submission" date="2020-09" db="EMBL/GenBank/DDBJ databases">
        <authorList>
            <person name="Sun Q."/>
            <person name="Ohkuma M."/>
        </authorList>
    </citation>
    <scope>NUCLEOTIDE SEQUENCE</scope>
    <source>
        <strain evidence="2">JCM 4434</strain>
    </source>
</reference>
<evidence type="ECO:0000313" key="3">
    <source>
        <dbReference type="Proteomes" id="UP000610124"/>
    </source>
</evidence>
<organism evidence="2 3">
    <name type="scientific">Kitasatospora aureofaciens</name>
    <name type="common">Streptomyces aureofaciens</name>
    <dbReference type="NCBI Taxonomy" id="1894"/>
    <lineage>
        <taxon>Bacteria</taxon>
        <taxon>Bacillati</taxon>
        <taxon>Actinomycetota</taxon>
        <taxon>Actinomycetes</taxon>
        <taxon>Kitasatosporales</taxon>
        <taxon>Streptomycetaceae</taxon>
        <taxon>Kitasatospora</taxon>
    </lineage>
</organism>
<dbReference type="EMBL" id="BMUB01000015">
    <property type="protein sequence ID" value="GGU93915.1"/>
    <property type="molecule type" value="Genomic_DNA"/>
</dbReference>
<gene>
    <name evidence="2" type="ORF">GCM10010502_54450</name>
</gene>
<evidence type="ECO:0000313" key="2">
    <source>
        <dbReference type="EMBL" id="GGU93915.1"/>
    </source>
</evidence>
<accession>A0A8H9LXM2</accession>
<sequence length="69" mass="7481">MATHQGPGPRNRAARALVPFSDRLPLLGRASLQATGILDLPARERGERPGSVVHRRGPGGRLGSYRDRQ</sequence>
<protein>
    <submittedName>
        <fullName evidence="2">Uncharacterized protein</fullName>
    </submittedName>
</protein>
<dbReference type="AlphaFoldDB" id="A0A8H9LXM2"/>
<feature type="region of interest" description="Disordered" evidence="1">
    <location>
        <begin position="41"/>
        <end position="69"/>
    </location>
</feature>
<dbReference type="Proteomes" id="UP000610124">
    <property type="component" value="Unassembled WGS sequence"/>
</dbReference>
<name>A0A8H9LXM2_KITAU</name>
<proteinExistence type="predicted"/>
<comment type="caution">
    <text evidence="2">The sequence shown here is derived from an EMBL/GenBank/DDBJ whole genome shotgun (WGS) entry which is preliminary data.</text>
</comment>